<evidence type="ECO:0000313" key="3">
    <source>
        <dbReference type="Proteomes" id="UP000028486"/>
    </source>
</evidence>
<dbReference type="AlphaFoldDB" id="A0A076FG02"/>
<dbReference type="HOGENOM" id="CLU_111597_0_0_7"/>
<keyword evidence="1" id="KW-0812">Transmembrane</keyword>
<dbReference type="RefSeq" id="WP_038454212.1">
    <property type="nucleotide sequence ID" value="NZ_CP009043.1"/>
</dbReference>
<organism evidence="2 3">
    <name type="scientific">Campylobacter iguaniorum</name>
    <dbReference type="NCBI Taxonomy" id="1244531"/>
    <lineage>
        <taxon>Bacteria</taxon>
        <taxon>Pseudomonadati</taxon>
        <taxon>Campylobacterota</taxon>
        <taxon>Epsilonproteobacteria</taxon>
        <taxon>Campylobacterales</taxon>
        <taxon>Campylobacteraceae</taxon>
        <taxon>Campylobacter</taxon>
    </lineage>
</organism>
<feature type="transmembrane region" description="Helical" evidence="1">
    <location>
        <begin position="23"/>
        <end position="42"/>
    </location>
</feature>
<dbReference type="KEGG" id="caj:CIG1485E_0911"/>
<dbReference type="PATRIC" id="fig|1244531.5.peg.911"/>
<dbReference type="eggNOG" id="ENOG50318UX">
    <property type="taxonomic scope" value="Bacteria"/>
</dbReference>
<keyword evidence="3" id="KW-1185">Reference proteome</keyword>
<protein>
    <submittedName>
        <fullName evidence="2">Uncharacterized protein</fullName>
    </submittedName>
</protein>
<reference evidence="3" key="1">
    <citation type="journal article" date="2014" name="Genome Announc.">
        <title>Complete Genome Sequence of Campylobacter iguaniorum Strain 1485ET, Isolated from a Bearded Dragon (Pogona vitticeps).</title>
        <authorList>
            <person name="Gilbert M.J."/>
            <person name="Miller W.G."/>
            <person name="Yee E."/>
            <person name="Kik M."/>
            <person name="Wagenaar J.A."/>
            <person name="Duim B."/>
        </authorList>
    </citation>
    <scope>NUCLEOTIDE SEQUENCE [LARGE SCALE GENOMIC DNA]</scope>
    <source>
        <strain evidence="3">1485E</strain>
    </source>
</reference>
<dbReference type="STRING" id="1244531.CIG2463D_0911"/>
<name>A0A076FG02_9BACT</name>
<keyword evidence="1" id="KW-0472">Membrane</keyword>
<evidence type="ECO:0000313" key="2">
    <source>
        <dbReference type="EMBL" id="AII14749.1"/>
    </source>
</evidence>
<accession>A0A076FG02</accession>
<dbReference type="EMBL" id="CP009043">
    <property type="protein sequence ID" value="AII14749.1"/>
    <property type="molecule type" value="Genomic_DNA"/>
</dbReference>
<gene>
    <name evidence="2" type="ORF">CIG1485E_0911</name>
</gene>
<dbReference type="OrthoDB" id="5362696at2"/>
<dbReference type="Proteomes" id="UP000028486">
    <property type="component" value="Chromosome"/>
</dbReference>
<sequence length="209" mass="24393">MNNIENLLSRLDAYFSGKKKNEIYAIFCIVFIIVFYICYMFVFDISQKYYDKNVNLYDNIMEKISVLNQDMSSQKELNVEENLLKKNINKIQNIKDDVKYLDSELKKLSAISFEFKDKKSFLNYIAKEAQENGVFVTKIVDNSQAISQLSVGKIQDINVEFISNFGNFVKFINAFEQSNFIIELNNIIITSIDDKLYVNMNISAWGVMY</sequence>
<dbReference type="Gene3D" id="3.30.70.60">
    <property type="match status" value="1"/>
</dbReference>
<proteinExistence type="predicted"/>
<keyword evidence="1" id="KW-1133">Transmembrane helix</keyword>
<dbReference type="InterPro" id="IPR014717">
    <property type="entry name" value="Transl_elong_EF1B/ribsomal_bS6"/>
</dbReference>
<evidence type="ECO:0000256" key="1">
    <source>
        <dbReference type="SAM" id="Phobius"/>
    </source>
</evidence>